<name>A0A0F6TH84_9CAUD</name>
<reference evidence="1 2" key="1">
    <citation type="journal article" date="2015" name="J. Virol.">
        <title>Sinorhizobium meliloti Phage ?M9 Defines a New Group of T4 Superfamily Phages with Unusual Genomic Features but a Common T=16 Capsid.</title>
        <authorList>
            <person name="Johnson M.C."/>
            <person name="Tatum K.B."/>
            <person name="Lynn J.S."/>
            <person name="Brewer T.E."/>
            <person name="Lu S."/>
            <person name="Washburn B.K."/>
            <person name="Stroupe M.E."/>
            <person name="Jones K.M."/>
        </authorList>
    </citation>
    <scope>NUCLEOTIDE SEQUENCE [LARGE SCALE GENOMIC DNA]</scope>
</reference>
<keyword evidence="2" id="KW-1185">Reference proteome</keyword>
<accession>A0A0F6TH84</accession>
<organism evidence="1 2">
    <name type="scientific">Sinorhizobium phage phiM9</name>
    <dbReference type="NCBI Taxonomy" id="1636182"/>
    <lineage>
        <taxon>Viruses</taxon>
        <taxon>Duplodnaviria</taxon>
        <taxon>Heunggongvirae</taxon>
        <taxon>Uroviricota</taxon>
        <taxon>Caudoviricetes</taxon>
        <taxon>Pootjesviridae</taxon>
        <taxon>Emnonavirus</taxon>
        <taxon>Emnonavirus phiM9</taxon>
    </lineage>
</organism>
<evidence type="ECO:0000313" key="2">
    <source>
        <dbReference type="Proteomes" id="UP000033804"/>
    </source>
</evidence>
<dbReference type="Proteomes" id="UP000033804">
    <property type="component" value="Segment"/>
</dbReference>
<protein>
    <submittedName>
        <fullName evidence="1">Uncharacterized protein</fullName>
    </submittedName>
</protein>
<sequence length="173" mass="20096">MPEEVKEVVKENAPRIEVVFLGKRWFEKDRKTGYSFISLEKLEKLIADGKDSRSIEYASSCFINPKVKPNATIGGIMSMECEVNDEGRLTTVYMGTLKWERPGPGYEFASIWRTQDRIVDQMRQEKSMRTKFEKGSRLNQCVDHLSWIYRNLPANQRQAFLFTLMNDIMKGGL</sequence>
<gene>
    <name evidence="1" type="ORF">Sm_phiM9_156</name>
</gene>
<dbReference type="GeneID" id="26517836"/>
<dbReference type="OrthoDB" id="38594at10239"/>
<dbReference type="KEGG" id="vg:26517836"/>
<proteinExistence type="predicted"/>
<dbReference type="RefSeq" id="YP_009189538.1">
    <property type="nucleotide sequence ID" value="NC_028676.1"/>
</dbReference>
<reference evidence="2" key="2">
    <citation type="submission" date="2015-03" db="EMBL/GenBank/DDBJ databases">
        <title>The genome and structure of Sinorhizobium meliloti phage phiM9.</title>
        <authorList>
            <person name="Johnson M.C."/>
            <person name="Tatum K.B."/>
            <person name="Lynn J.S."/>
            <person name="Brewer T.E."/>
            <person name="Washburn B.K."/>
            <person name="Stroupe M.E."/>
            <person name="Jones K.M."/>
        </authorList>
    </citation>
    <scope>NUCLEOTIDE SEQUENCE [LARGE SCALE GENOMIC DNA]</scope>
</reference>
<evidence type="ECO:0000313" key="1">
    <source>
        <dbReference type="EMBL" id="AKE44784.1"/>
    </source>
</evidence>
<dbReference type="EMBL" id="KP881232">
    <property type="protein sequence ID" value="AKE44784.1"/>
    <property type="molecule type" value="Genomic_DNA"/>
</dbReference>